<dbReference type="AlphaFoldDB" id="A0A179G950"/>
<evidence type="ECO:0000256" key="1">
    <source>
        <dbReference type="SAM" id="MobiDB-lite"/>
    </source>
</evidence>
<dbReference type="GeneID" id="28845613"/>
<evidence type="ECO:0000313" key="3">
    <source>
        <dbReference type="Proteomes" id="UP000078397"/>
    </source>
</evidence>
<accession>A0A179G950</accession>
<gene>
    <name evidence="2" type="ORF">VFPPC_01862</name>
</gene>
<dbReference type="KEGG" id="pchm:VFPPC_01862"/>
<dbReference type="EMBL" id="LSBJ02000001">
    <property type="protein sequence ID" value="OAQ74336.1"/>
    <property type="molecule type" value="Genomic_DNA"/>
</dbReference>
<feature type="compositionally biased region" description="Basic residues" evidence="1">
    <location>
        <begin position="162"/>
        <end position="172"/>
    </location>
</feature>
<feature type="region of interest" description="Disordered" evidence="1">
    <location>
        <begin position="158"/>
        <end position="201"/>
    </location>
</feature>
<proteinExistence type="predicted"/>
<name>A0A179G950_METCM</name>
<keyword evidence="3" id="KW-1185">Reference proteome</keyword>
<reference evidence="2 3" key="1">
    <citation type="journal article" date="2016" name="PLoS Pathog.">
        <title>Biosynthesis of antibiotic leucinostatins in bio-control fungus Purpureocillium lilacinum and their inhibition on phytophthora revealed by genome mining.</title>
        <authorList>
            <person name="Wang G."/>
            <person name="Liu Z."/>
            <person name="Lin R."/>
            <person name="Li E."/>
            <person name="Mao Z."/>
            <person name="Ling J."/>
            <person name="Yang Y."/>
            <person name="Yin W.B."/>
            <person name="Xie B."/>
        </authorList>
    </citation>
    <scope>NUCLEOTIDE SEQUENCE [LARGE SCALE GENOMIC DNA]</scope>
    <source>
        <strain evidence="2">170</strain>
    </source>
</reference>
<dbReference type="STRING" id="1380566.A0A179G950"/>
<dbReference type="OrthoDB" id="1703270at2759"/>
<feature type="region of interest" description="Disordered" evidence="1">
    <location>
        <begin position="232"/>
        <end position="267"/>
    </location>
</feature>
<comment type="caution">
    <text evidence="2">The sequence shown here is derived from an EMBL/GenBank/DDBJ whole genome shotgun (WGS) entry which is preliminary data.</text>
</comment>
<organism evidence="2 3">
    <name type="scientific">Pochonia chlamydosporia 170</name>
    <dbReference type="NCBI Taxonomy" id="1380566"/>
    <lineage>
        <taxon>Eukaryota</taxon>
        <taxon>Fungi</taxon>
        <taxon>Dikarya</taxon>
        <taxon>Ascomycota</taxon>
        <taxon>Pezizomycotina</taxon>
        <taxon>Sordariomycetes</taxon>
        <taxon>Hypocreomycetidae</taxon>
        <taxon>Hypocreales</taxon>
        <taxon>Clavicipitaceae</taxon>
        <taxon>Pochonia</taxon>
    </lineage>
</organism>
<dbReference type="Proteomes" id="UP000078397">
    <property type="component" value="Unassembled WGS sequence"/>
</dbReference>
<sequence>MNPCASKFTPISTPKMEPSSPLLALENDLHGCASMGADGFGVHPAHFGLQAGLHSHALNHPLTPHPLTPHPTPFHAFSSLYPSMSLNNYGALQPSWSVPIWYNPIAVAGPLCSTLPHPPPTAFLCGSIAPTLELTDETQKQVTANPKARFGGLFDHEQTKASARRRPARKKAPHDVAINNHRENSFQKLVPGSKPLTLSSSSVKGRPIVEETFGFPKGAEVNMQHFAAARRTRELKQPRGYSDHNVSSCLSKKSQQGLTYSNTPSPPCSETDLPLFSDTLHMPSNNPLGTFGSQHSLCEHKDSVSPYQHDRDLGLQTRIACRNLTATGSSKPRKTSSQETEPLPALGMKATEYKPAQPALMIATGTSNGGTKSDSVRHAIQANSDYTGTKSSDFYTSDDEWVYFNSRGARNSAPEIAIPSHSKLTKPRNVSGSSITALKRSTSVDGGNASDTRKTSHRGAFNAIKGPMQSNNAIRASEGLWSQSKRWMSQETKERMAIQKMWQNLHHIGADKTPFVPQNPLELTAFRAEVAETTKRRLSREVSWRMATFERRKAIASDPNEQLVEVAPLLLGKGFQDGLSAVFASPNCFAKDLSEDNPQCARWPSLAELKEEGDKRSGRYDRYFPPPKLTINAEEYATDEEGVIPTVEGWVGAEWRVVKPDTRFIQPVNPAAESAAVETFETTEMRLEKLPDYLQAAIMEMEQELEE</sequence>
<dbReference type="RefSeq" id="XP_018150419.1">
    <property type="nucleotide sequence ID" value="XM_018281619.1"/>
</dbReference>
<protein>
    <submittedName>
        <fullName evidence="2">Uncharacterized protein</fullName>
    </submittedName>
</protein>
<evidence type="ECO:0000313" key="2">
    <source>
        <dbReference type="EMBL" id="OAQ74336.1"/>
    </source>
</evidence>
<feature type="compositionally biased region" description="Polar residues" evidence="1">
    <location>
        <begin position="244"/>
        <end position="263"/>
    </location>
</feature>